<dbReference type="STRING" id="318479.A0A0N4U6T1"/>
<dbReference type="PANTHER" id="PTHR46680">
    <property type="entry name" value="NF-KAPPA-B INHIBITOR ALPHA"/>
    <property type="match status" value="1"/>
</dbReference>
<evidence type="ECO:0000313" key="8">
    <source>
        <dbReference type="WBParaSite" id="DME_0000265001-mRNA-1"/>
    </source>
</evidence>
<evidence type="ECO:0000256" key="3">
    <source>
        <dbReference type="PROSITE-ProRule" id="PRU00023"/>
    </source>
</evidence>
<evidence type="ECO:0000256" key="4">
    <source>
        <dbReference type="SAM" id="MobiDB-lite"/>
    </source>
</evidence>
<dbReference type="PROSITE" id="PS50088">
    <property type="entry name" value="ANK_REPEAT"/>
    <property type="match status" value="1"/>
</dbReference>
<feature type="region of interest" description="Disordered" evidence="4">
    <location>
        <begin position="1"/>
        <end position="41"/>
    </location>
</feature>
<proteinExistence type="predicted"/>
<dbReference type="Proteomes" id="UP000274756">
    <property type="component" value="Unassembled WGS sequence"/>
</dbReference>
<feature type="region of interest" description="Disordered" evidence="4">
    <location>
        <begin position="278"/>
        <end position="307"/>
    </location>
</feature>
<dbReference type="AlphaFoldDB" id="A0A0N4U6T1"/>
<evidence type="ECO:0000256" key="2">
    <source>
        <dbReference type="ARBA" id="ARBA00023043"/>
    </source>
</evidence>
<dbReference type="WBParaSite" id="DME_0000265001-mRNA-1">
    <property type="protein sequence ID" value="DME_0000265001-mRNA-1"/>
    <property type="gene ID" value="DME_0000265001"/>
</dbReference>
<dbReference type="GO" id="GO:0071356">
    <property type="term" value="P:cellular response to tumor necrosis factor"/>
    <property type="evidence" value="ECO:0007669"/>
    <property type="project" value="TreeGrafter"/>
</dbReference>
<keyword evidence="1" id="KW-0677">Repeat</keyword>
<feature type="repeat" description="ANK" evidence="3">
    <location>
        <begin position="538"/>
        <end position="570"/>
    </location>
</feature>
<keyword evidence="2 3" id="KW-0040">ANK repeat</keyword>
<reference evidence="8" key="1">
    <citation type="submission" date="2017-02" db="UniProtKB">
        <authorList>
            <consortium name="WormBaseParasite"/>
        </authorList>
    </citation>
    <scope>IDENTIFICATION</scope>
</reference>
<evidence type="ECO:0000313" key="5">
    <source>
        <dbReference type="EMBL" id="VDN57037.1"/>
    </source>
</evidence>
<feature type="compositionally biased region" description="Low complexity" evidence="4">
    <location>
        <begin position="278"/>
        <end position="288"/>
    </location>
</feature>
<dbReference type="InterPro" id="IPR051070">
    <property type="entry name" value="NF-kappa-B_inhibitor"/>
</dbReference>
<dbReference type="Gene3D" id="1.25.40.20">
    <property type="entry name" value="Ankyrin repeat-containing domain"/>
    <property type="match status" value="1"/>
</dbReference>
<accession>A0A0N4U6T1</accession>
<dbReference type="PROSITE" id="PS50297">
    <property type="entry name" value="ANK_REP_REGION"/>
    <property type="match status" value="1"/>
</dbReference>
<dbReference type="Proteomes" id="UP000038040">
    <property type="component" value="Unplaced"/>
</dbReference>
<dbReference type="SMART" id="SM00248">
    <property type="entry name" value="ANK"/>
    <property type="match status" value="4"/>
</dbReference>
<evidence type="ECO:0000313" key="7">
    <source>
        <dbReference type="Proteomes" id="UP000274756"/>
    </source>
</evidence>
<dbReference type="OrthoDB" id="10254947at2759"/>
<name>A0A0N4U6T1_DRAME</name>
<dbReference type="GO" id="GO:0005829">
    <property type="term" value="C:cytosol"/>
    <property type="evidence" value="ECO:0007669"/>
    <property type="project" value="TreeGrafter"/>
</dbReference>
<dbReference type="Pfam" id="PF12796">
    <property type="entry name" value="Ank_2"/>
    <property type="match status" value="1"/>
</dbReference>
<dbReference type="InterPro" id="IPR036770">
    <property type="entry name" value="Ankyrin_rpt-contain_sf"/>
</dbReference>
<dbReference type="GO" id="GO:0051059">
    <property type="term" value="F:NF-kappaB binding"/>
    <property type="evidence" value="ECO:0007669"/>
    <property type="project" value="TreeGrafter"/>
</dbReference>
<sequence length="675" mass="75881">MKSSVLSTNGPSCTARKLSNGRFTPPLTHSTSNLPNAKCTKHSTNNRSFMQTAILTTNENTESIANSKCSSSNEYNINRVECSADEQCLSRKSPLRTIMPLVDGHSLIKQFNSLNVAGQIDNYIDEKPLLSRRIASSPADFVNYQNLRSSLLAHKIKTTRKMNDSGEMLFADLMNNFEAKQTVRNNEDNCNAAEEKDIIKSEEPHNLKVEIRSSAGEKQRFLSRGPLKNVRPTATAHHPYNTKTQNAITSLNETEELFHNQNKHALCKNKISDEIIGESSSDSTTSDTVQPKLKPNSLSPRNEISSSAKAIRKEEKMDEKNELPDALCDFILSYSRRYFGSSSSSSPISCSHNDATINFGKVFKNQKINDGFNRNEDSDFKSLATNNSKTSSTMSISINKQNTILYNGNVPQYSPLHAGSVPQFSPDIPCQTIFIDDCIKNQLLMKENLGRETSTSRIARDRLRSLIDQRDMIEAWAWTCKCVQYFPEALCYQDADGDSLLHIVIIHMDLAKIYALVEQMLKIEFRSVEKPFDMPNQSHETPLFLAVVKKNIYVVEYLLEVGANPNVQNIREEKDSPLHYAASRGMTEIVQALCSSTLIDVNLLNGNGLTPLLCAIKNHLNIEEDDHKIIDNKLVIEILFKNGADPFLTDTKHGKNIMHYALERMNLELIQVNFI</sequence>
<keyword evidence="7" id="KW-1185">Reference proteome</keyword>
<dbReference type="PANTHER" id="PTHR46680:SF3">
    <property type="entry name" value="NF-KAPPA-B INHIBITOR CACTUS"/>
    <property type="match status" value="1"/>
</dbReference>
<evidence type="ECO:0000256" key="1">
    <source>
        <dbReference type="ARBA" id="ARBA00022737"/>
    </source>
</evidence>
<feature type="compositionally biased region" description="Polar residues" evidence="4">
    <location>
        <begin position="1"/>
        <end position="12"/>
    </location>
</feature>
<dbReference type="SUPFAM" id="SSF48403">
    <property type="entry name" value="Ankyrin repeat"/>
    <property type="match status" value="1"/>
</dbReference>
<gene>
    <name evidence="5" type="ORF">DME_LOCUS7010</name>
</gene>
<organism evidence="6 8">
    <name type="scientific">Dracunculus medinensis</name>
    <name type="common">Guinea worm</name>
    <dbReference type="NCBI Taxonomy" id="318479"/>
    <lineage>
        <taxon>Eukaryota</taxon>
        <taxon>Metazoa</taxon>
        <taxon>Ecdysozoa</taxon>
        <taxon>Nematoda</taxon>
        <taxon>Chromadorea</taxon>
        <taxon>Rhabditida</taxon>
        <taxon>Spirurina</taxon>
        <taxon>Dracunculoidea</taxon>
        <taxon>Dracunculidae</taxon>
        <taxon>Dracunculus</taxon>
    </lineage>
</organism>
<reference evidence="5 7" key="2">
    <citation type="submission" date="2018-11" db="EMBL/GenBank/DDBJ databases">
        <authorList>
            <consortium name="Pathogen Informatics"/>
        </authorList>
    </citation>
    <scope>NUCLEOTIDE SEQUENCE [LARGE SCALE GENOMIC DNA]</scope>
</reference>
<dbReference type="InterPro" id="IPR002110">
    <property type="entry name" value="Ankyrin_rpt"/>
</dbReference>
<dbReference type="EMBL" id="UYYG01001158">
    <property type="protein sequence ID" value="VDN57037.1"/>
    <property type="molecule type" value="Genomic_DNA"/>
</dbReference>
<protein>
    <submittedName>
        <fullName evidence="8">ANK_REP_REGION domain-containing protein</fullName>
    </submittedName>
</protein>
<feature type="compositionally biased region" description="Polar residues" evidence="4">
    <location>
        <begin position="296"/>
        <end position="307"/>
    </location>
</feature>
<evidence type="ECO:0000313" key="6">
    <source>
        <dbReference type="Proteomes" id="UP000038040"/>
    </source>
</evidence>